<reference evidence="4 5" key="1">
    <citation type="submission" date="2018-07" db="EMBL/GenBank/DDBJ databases">
        <title>Genomic Encyclopedia of Type Strains, Phase IV (KMG-IV): sequencing the most valuable type-strain genomes for metagenomic binning, comparative biology and taxonomic classification.</title>
        <authorList>
            <person name="Goeker M."/>
        </authorList>
    </citation>
    <scope>NUCLEOTIDE SEQUENCE [LARGE SCALE GENOMIC DNA]</scope>
    <source>
        <strain evidence="4 5">DSM 103736</strain>
    </source>
</reference>
<evidence type="ECO:0000313" key="4">
    <source>
        <dbReference type="EMBL" id="RDK95789.1"/>
    </source>
</evidence>
<dbReference type="InterPro" id="IPR002347">
    <property type="entry name" value="SDR_fam"/>
</dbReference>
<dbReference type="Gene3D" id="3.40.50.720">
    <property type="entry name" value="NAD(P)-binding Rossmann-like Domain"/>
    <property type="match status" value="1"/>
</dbReference>
<dbReference type="PANTHER" id="PTHR44169">
    <property type="entry name" value="NADPH-DEPENDENT 1-ACYLDIHYDROXYACETONE PHOSPHATE REDUCTASE"/>
    <property type="match status" value="1"/>
</dbReference>
<dbReference type="PRINTS" id="PR00081">
    <property type="entry name" value="GDHRDH"/>
</dbReference>
<dbReference type="GO" id="GO:0006654">
    <property type="term" value="P:phosphatidic acid biosynthetic process"/>
    <property type="evidence" value="ECO:0007669"/>
    <property type="project" value="TreeGrafter"/>
</dbReference>
<organism evidence="4 5">
    <name type="scientific">Enterobacillus tribolii</name>
    <dbReference type="NCBI Taxonomy" id="1487935"/>
    <lineage>
        <taxon>Bacteria</taxon>
        <taxon>Pseudomonadati</taxon>
        <taxon>Pseudomonadota</taxon>
        <taxon>Gammaproteobacteria</taxon>
        <taxon>Enterobacterales</taxon>
        <taxon>Hafniaceae</taxon>
        <taxon>Enterobacillus</taxon>
    </lineage>
</organism>
<evidence type="ECO:0000256" key="3">
    <source>
        <dbReference type="RuleBase" id="RU000363"/>
    </source>
</evidence>
<dbReference type="GO" id="GO:0004806">
    <property type="term" value="F:triacylglycerol lipase activity"/>
    <property type="evidence" value="ECO:0007669"/>
    <property type="project" value="TreeGrafter"/>
</dbReference>
<gene>
    <name evidence="4" type="ORF">C8D90_102272</name>
</gene>
<dbReference type="OrthoDB" id="9810734at2"/>
<dbReference type="AlphaFoldDB" id="A0A370R1K2"/>
<dbReference type="PRINTS" id="PR00080">
    <property type="entry name" value="SDRFAMILY"/>
</dbReference>
<comment type="similarity">
    <text evidence="1 3">Belongs to the short-chain dehydrogenases/reductases (SDR) family.</text>
</comment>
<evidence type="ECO:0000256" key="1">
    <source>
        <dbReference type="ARBA" id="ARBA00006484"/>
    </source>
</evidence>
<dbReference type="InterPro" id="IPR036291">
    <property type="entry name" value="NAD(P)-bd_dom_sf"/>
</dbReference>
<dbReference type="PROSITE" id="PS00061">
    <property type="entry name" value="ADH_SHORT"/>
    <property type="match status" value="1"/>
</dbReference>
<dbReference type="EMBL" id="QRAP01000002">
    <property type="protein sequence ID" value="RDK95789.1"/>
    <property type="molecule type" value="Genomic_DNA"/>
</dbReference>
<dbReference type="GO" id="GO:0019433">
    <property type="term" value="P:triglyceride catabolic process"/>
    <property type="evidence" value="ECO:0007669"/>
    <property type="project" value="TreeGrafter"/>
</dbReference>
<evidence type="ECO:0000256" key="2">
    <source>
        <dbReference type="ARBA" id="ARBA00023002"/>
    </source>
</evidence>
<dbReference type="PANTHER" id="PTHR44169:SF14">
    <property type="entry name" value="PROTEIN DLTE"/>
    <property type="match status" value="1"/>
</dbReference>
<protein>
    <submittedName>
        <fullName evidence="4">Putative oxidoreductase</fullName>
    </submittedName>
</protein>
<dbReference type="GO" id="GO:0000140">
    <property type="term" value="F:acylglycerone-phosphate reductase (NADP+) activity"/>
    <property type="evidence" value="ECO:0007669"/>
    <property type="project" value="TreeGrafter"/>
</dbReference>
<name>A0A370R1K2_9GAMM</name>
<dbReference type="InterPro" id="IPR020904">
    <property type="entry name" value="Sc_DH/Rdtase_CS"/>
</dbReference>
<dbReference type="SUPFAM" id="SSF51735">
    <property type="entry name" value="NAD(P)-binding Rossmann-fold domains"/>
    <property type="match status" value="1"/>
</dbReference>
<sequence length="244" mass="26329">MKISDNTILITGGSSGIGLEIAKYFLRTGNDVIICSSHTDKMQSVQQENPGIIAYTADLALETERVRLAELIMAKHPNLNILVNNAGIQLRAPLLQDTRAWSEHAAEIAINLEAPMHLCALFVPMLLNKSSTIINVSSGLALTPACFAPVYCATKAGLHAYTRVLRKELESTSVEVMEIIPPAVNTQLGGIGLHDDGVDVGVFVASVMERLLAGEKEVGYGTSEESRVASRETLEARFESLNAR</sequence>
<dbReference type="Pfam" id="PF00106">
    <property type="entry name" value="adh_short"/>
    <property type="match status" value="1"/>
</dbReference>
<keyword evidence="2" id="KW-0560">Oxidoreductase</keyword>
<dbReference type="GO" id="GO:0005811">
    <property type="term" value="C:lipid droplet"/>
    <property type="evidence" value="ECO:0007669"/>
    <property type="project" value="TreeGrafter"/>
</dbReference>
<comment type="caution">
    <text evidence="4">The sequence shown here is derived from an EMBL/GenBank/DDBJ whole genome shotgun (WGS) entry which is preliminary data.</text>
</comment>
<proteinExistence type="inferred from homology"/>
<dbReference type="RefSeq" id="WP_115457524.1">
    <property type="nucleotide sequence ID" value="NZ_QRAP01000002.1"/>
</dbReference>
<keyword evidence="5" id="KW-1185">Reference proteome</keyword>
<evidence type="ECO:0000313" key="5">
    <source>
        <dbReference type="Proteomes" id="UP000254848"/>
    </source>
</evidence>
<accession>A0A370R1K2</accession>
<dbReference type="Proteomes" id="UP000254848">
    <property type="component" value="Unassembled WGS sequence"/>
</dbReference>